<gene>
    <name evidence="2" type="ORF">LTR36_009812</name>
</gene>
<protein>
    <recommendedName>
        <fullName evidence="4">Glycine zipper 2TM domain-containing protein</fullName>
    </recommendedName>
</protein>
<keyword evidence="3" id="KW-1185">Reference proteome</keyword>
<proteinExistence type="predicted"/>
<feature type="compositionally biased region" description="Basic and acidic residues" evidence="1">
    <location>
        <begin position="230"/>
        <end position="265"/>
    </location>
</feature>
<dbReference type="AlphaFoldDB" id="A0AAV9J5N4"/>
<sequence length="348" mass="40022">MAEAFVELGAEGLNHFTENHFENTYDRVRGRKNRGNSGKKQSDGGKKENRDYKYQLPSPERDRDIDGTTVREDSLERQSQSSERLLKAYENEPDDPRRPVDPKLEKRRRDSARMSYANGGYTPSQAPGRPRSQPPRGRYDDEDSDYDEHEGRRQRTSGRGYDDRDDREYDREVIETERYKGPARPYDPRRLDSYQSRGTGDPYGAGAVAPYRRSQNDVSEVSRRPKSRSGRSDRYDRDDDRDRSYSRSRSRSRDRGGEDGWRGKLDEHFDTTLQGLGVGIAGAVVGGLAGREFGKKHKNRDILIGALVGGLGANVAENKWQERREKKGGREEDRYEQKYDGRSRSNVR</sequence>
<evidence type="ECO:0008006" key="4">
    <source>
        <dbReference type="Google" id="ProtNLM"/>
    </source>
</evidence>
<dbReference type="Proteomes" id="UP001324427">
    <property type="component" value="Unassembled WGS sequence"/>
</dbReference>
<evidence type="ECO:0000313" key="3">
    <source>
        <dbReference type="Proteomes" id="UP001324427"/>
    </source>
</evidence>
<accession>A0AAV9J5N4</accession>
<feature type="compositionally biased region" description="Basic and acidic residues" evidence="1">
    <location>
        <begin position="17"/>
        <end position="28"/>
    </location>
</feature>
<organism evidence="2 3">
    <name type="scientific">Oleoguttula mirabilis</name>
    <dbReference type="NCBI Taxonomy" id="1507867"/>
    <lineage>
        <taxon>Eukaryota</taxon>
        <taxon>Fungi</taxon>
        <taxon>Dikarya</taxon>
        <taxon>Ascomycota</taxon>
        <taxon>Pezizomycotina</taxon>
        <taxon>Dothideomycetes</taxon>
        <taxon>Dothideomycetidae</taxon>
        <taxon>Mycosphaerellales</taxon>
        <taxon>Teratosphaeriaceae</taxon>
        <taxon>Oleoguttula</taxon>
    </lineage>
</organism>
<evidence type="ECO:0000256" key="1">
    <source>
        <dbReference type="SAM" id="MobiDB-lite"/>
    </source>
</evidence>
<feature type="region of interest" description="Disordered" evidence="1">
    <location>
        <begin position="320"/>
        <end position="348"/>
    </location>
</feature>
<feature type="compositionally biased region" description="Basic and acidic residues" evidence="1">
    <location>
        <begin position="40"/>
        <end position="76"/>
    </location>
</feature>
<name>A0AAV9J5N4_9PEZI</name>
<feature type="region of interest" description="Disordered" evidence="1">
    <location>
        <begin position="1"/>
        <end position="265"/>
    </location>
</feature>
<dbReference type="EMBL" id="JAVFHQ010000075">
    <property type="protein sequence ID" value="KAK4540071.1"/>
    <property type="molecule type" value="Genomic_DNA"/>
</dbReference>
<feature type="compositionally biased region" description="Basic and acidic residues" evidence="1">
    <location>
        <begin position="160"/>
        <end position="192"/>
    </location>
</feature>
<feature type="compositionally biased region" description="Basic and acidic residues" evidence="1">
    <location>
        <begin position="84"/>
        <end position="112"/>
    </location>
</feature>
<evidence type="ECO:0000313" key="2">
    <source>
        <dbReference type="EMBL" id="KAK4540071.1"/>
    </source>
</evidence>
<reference evidence="2 3" key="1">
    <citation type="submission" date="2021-11" db="EMBL/GenBank/DDBJ databases">
        <title>Black yeast isolated from Biological Soil Crust.</title>
        <authorList>
            <person name="Kurbessoian T."/>
        </authorList>
    </citation>
    <scope>NUCLEOTIDE SEQUENCE [LARGE SCALE GENOMIC DNA]</scope>
    <source>
        <strain evidence="2 3">CCFEE 5522</strain>
    </source>
</reference>
<feature type="compositionally biased region" description="Low complexity" evidence="1">
    <location>
        <begin position="123"/>
        <end position="136"/>
    </location>
</feature>
<comment type="caution">
    <text evidence="2">The sequence shown here is derived from an EMBL/GenBank/DDBJ whole genome shotgun (WGS) entry which is preliminary data.</text>
</comment>